<organism evidence="1 2">
    <name type="scientific">Neolewinella agarilytica</name>
    <dbReference type="NCBI Taxonomy" id="478744"/>
    <lineage>
        <taxon>Bacteria</taxon>
        <taxon>Pseudomonadati</taxon>
        <taxon>Bacteroidota</taxon>
        <taxon>Saprospiria</taxon>
        <taxon>Saprospirales</taxon>
        <taxon>Lewinellaceae</taxon>
        <taxon>Neolewinella</taxon>
    </lineage>
</organism>
<dbReference type="OrthoDB" id="9796523at2"/>
<dbReference type="AlphaFoldDB" id="A0A1H9GC60"/>
<reference evidence="2" key="1">
    <citation type="submission" date="2016-10" db="EMBL/GenBank/DDBJ databases">
        <authorList>
            <person name="Varghese N."/>
            <person name="Submissions S."/>
        </authorList>
    </citation>
    <scope>NUCLEOTIDE SEQUENCE [LARGE SCALE GENOMIC DNA]</scope>
    <source>
        <strain evidence="2">DSM 24740</strain>
    </source>
</reference>
<sequence length="203" mass="23710">MGRGKQRRTRFALLIVCEGEQTEKHYFQSFKSDKLHLDVRPYVGQPRQIVLRAESLMARKSYDEVWVVFDLDYDASPGSEQYQEFEKAIKLAKEKGCEVAYTIDAFELWFRLHYERITSSLDRKALYKDLSKRWSINYEKDGKRADFAKAIPQRLSADEAADVMKAIDRAKAMFHKRGGLPLVDRNPITTVHLLVERLLSFQD</sequence>
<dbReference type="RefSeq" id="WP_090168166.1">
    <property type="nucleotide sequence ID" value="NZ_FOFB01000010.1"/>
</dbReference>
<gene>
    <name evidence="1" type="ORF">SAMN05444359_110121</name>
</gene>
<evidence type="ECO:0000313" key="2">
    <source>
        <dbReference type="Proteomes" id="UP000199021"/>
    </source>
</evidence>
<keyword evidence="2" id="KW-1185">Reference proteome</keyword>
<dbReference type="EMBL" id="FOFB01000010">
    <property type="protein sequence ID" value="SEQ47623.1"/>
    <property type="molecule type" value="Genomic_DNA"/>
</dbReference>
<accession>A0A1H9GC60</accession>
<dbReference type="Pfam" id="PF13707">
    <property type="entry name" value="RloB"/>
    <property type="match status" value="1"/>
</dbReference>
<evidence type="ECO:0000313" key="1">
    <source>
        <dbReference type="EMBL" id="SEQ47623.1"/>
    </source>
</evidence>
<dbReference type="InParanoid" id="A0A1H9GC60"/>
<name>A0A1H9GC60_9BACT</name>
<dbReference type="STRING" id="478744.SAMN05444359_110121"/>
<dbReference type="InterPro" id="IPR025591">
    <property type="entry name" value="RloB"/>
</dbReference>
<dbReference type="Proteomes" id="UP000199021">
    <property type="component" value="Unassembled WGS sequence"/>
</dbReference>
<protein>
    <submittedName>
        <fullName evidence="1">RloB-like protein</fullName>
    </submittedName>
</protein>
<proteinExistence type="predicted"/>